<gene>
    <name evidence="1" type="ORF">C8D95_11096</name>
</gene>
<organism evidence="1 2">
    <name type="scientific">Silicimonas algicola</name>
    <dbReference type="NCBI Taxonomy" id="1826607"/>
    <lineage>
        <taxon>Bacteria</taxon>
        <taxon>Pseudomonadati</taxon>
        <taxon>Pseudomonadota</taxon>
        <taxon>Alphaproteobacteria</taxon>
        <taxon>Rhodobacterales</taxon>
        <taxon>Paracoccaceae</taxon>
    </lineage>
</organism>
<sequence length="155" mass="16365">MFARVIRLDDSDLNVFDLAAEPGEWAVPGTFAFSNWSEDDLSGKSRQAFAHGWLGLSSFGRASVVAVTPITAAEKAALADALAAHFVAAWGAPDLDAARPVAGEEIAHMAALCEGHPENSLIVLERELTGAGVRDRFRIVPPQGAALETFAVHGD</sequence>
<accession>A0A316G1H3</accession>
<reference evidence="1 2" key="1">
    <citation type="submission" date="2018-05" db="EMBL/GenBank/DDBJ databases">
        <title>Genomic Encyclopedia of Type Strains, Phase IV (KMG-IV): sequencing the most valuable type-strain genomes for metagenomic binning, comparative biology and taxonomic classification.</title>
        <authorList>
            <person name="Goeker M."/>
        </authorList>
    </citation>
    <scope>NUCLEOTIDE SEQUENCE [LARGE SCALE GENOMIC DNA]</scope>
    <source>
        <strain evidence="1 2">DSM 103371</strain>
    </source>
</reference>
<dbReference type="AlphaFoldDB" id="A0A316G1H3"/>
<dbReference type="OrthoDB" id="7355897at2"/>
<comment type="caution">
    <text evidence="1">The sequence shown here is derived from an EMBL/GenBank/DDBJ whole genome shotgun (WGS) entry which is preliminary data.</text>
</comment>
<dbReference type="Pfam" id="PF20115">
    <property type="entry name" value="DUF6505"/>
    <property type="match status" value="1"/>
</dbReference>
<proteinExistence type="predicted"/>
<name>A0A316G1H3_9RHOB</name>
<dbReference type="InterPro" id="IPR045442">
    <property type="entry name" value="DUF6505"/>
</dbReference>
<dbReference type="EMBL" id="QGGV01000010">
    <property type="protein sequence ID" value="PWK54804.1"/>
    <property type="molecule type" value="Genomic_DNA"/>
</dbReference>
<dbReference type="RefSeq" id="WP_109760590.1">
    <property type="nucleotide sequence ID" value="NZ_CP034588.1"/>
</dbReference>
<dbReference type="KEGG" id="salo:EF888_00915"/>
<evidence type="ECO:0000313" key="1">
    <source>
        <dbReference type="EMBL" id="PWK54804.1"/>
    </source>
</evidence>
<protein>
    <submittedName>
        <fullName evidence="1">Uncharacterized protein</fullName>
    </submittedName>
</protein>
<keyword evidence="2" id="KW-1185">Reference proteome</keyword>
<dbReference type="Proteomes" id="UP000245390">
    <property type="component" value="Unassembled WGS sequence"/>
</dbReference>
<evidence type="ECO:0000313" key="2">
    <source>
        <dbReference type="Proteomes" id="UP000245390"/>
    </source>
</evidence>